<feature type="region of interest" description="Disordered" evidence="14">
    <location>
        <begin position="82"/>
        <end position="159"/>
    </location>
</feature>
<dbReference type="FunFam" id="3.30.160.60:FF:000207">
    <property type="entry name" value="zinc finger protein SNAI2"/>
    <property type="match status" value="1"/>
</dbReference>
<dbReference type="GO" id="GO:0000978">
    <property type="term" value="F:RNA polymerase II cis-regulatory region sequence-specific DNA binding"/>
    <property type="evidence" value="ECO:0007669"/>
    <property type="project" value="TreeGrafter"/>
</dbReference>
<evidence type="ECO:0000259" key="15">
    <source>
        <dbReference type="PROSITE" id="PS50157"/>
    </source>
</evidence>
<dbReference type="FunFam" id="3.30.160.60:FF:000085">
    <property type="entry name" value="Snail zinc finger protein"/>
    <property type="match status" value="1"/>
</dbReference>
<dbReference type="InterPro" id="IPR050527">
    <property type="entry name" value="Snail/Krueppel_Znf"/>
</dbReference>
<dbReference type="GO" id="GO:2000177">
    <property type="term" value="P:regulation of neural precursor cell proliferation"/>
    <property type="evidence" value="ECO:0007669"/>
    <property type="project" value="UniProtKB-ARBA"/>
</dbReference>
<feature type="compositionally biased region" description="Low complexity" evidence="14">
    <location>
        <begin position="284"/>
        <end position="303"/>
    </location>
</feature>
<dbReference type="Pfam" id="PF00096">
    <property type="entry name" value="zf-C2H2"/>
    <property type="match status" value="5"/>
</dbReference>
<evidence type="ECO:0000256" key="3">
    <source>
        <dbReference type="ARBA" id="ARBA00022491"/>
    </source>
</evidence>
<dbReference type="PANTHER" id="PTHR24388">
    <property type="entry name" value="ZINC FINGER PROTEIN"/>
    <property type="match status" value="1"/>
</dbReference>
<dbReference type="AlphaFoldDB" id="A0AAN9WSJ0"/>
<feature type="domain" description="C2H2-type" evidence="15">
    <location>
        <begin position="376"/>
        <end position="403"/>
    </location>
</feature>
<sequence>MPRSFLIKKNYSHCPLKKRPVLKLDDEKDVADNSEPENLSTKPEDLSMSAAQHQFPHKAITPPPAVALISSVKREPLWHAPAAAPTHQSAPPPGLASPPPPPPQHPAFFAKSSSGGPLEPLNLNTPAEPTHHHHHHHHPTTHPAHPQPTHPAHAYGSPPPAWPPRAAVAPHYPPPYFTFNYPYPPPADLYSAAHHPYPPAVLYPLSPARSPLQEQLSPYAPRDTSSASPPHPYMTPPVDAPKLYMPWAQTDHCGLSPTSSVASSSSHTAFQSSSPPPATPEDLSSPGSVSSGSSSSAGSTSAGSKKRKDSSAPRYQCPDCSKSYSTFSGLSKHQQFHCAASAGAQAKKSFSCKYCEKVYVSLGALKMHIRTHTLPCKCRICGKAFSRPWLLQGHIRTHTGEKPFSCPHCNRAFADRSNLRAHLQTHSDVKKYSCASCSKTFSRMSLLTKHTEGGCPGVAAAQLGALPPREGVATHLLEHDAAAAAAAAGVGVGVPLMAPQEVKAYP</sequence>
<evidence type="ECO:0000256" key="12">
    <source>
        <dbReference type="ARBA" id="ARBA00037948"/>
    </source>
</evidence>
<proteinExistence type="inferred from homology"/>
<evidence type="ECO:0000256" key="7">
    <source>
        <dbReference type="ARBA" id="ARBA00022833"/>
    </source>
</evidence>
<evidence type="ECO:0000256" key="6">
    <source>
        <dbReference type="ARBA" id="ARBA00022771"/>
    </source>
</evidence>
<dbReference type="SMART" id="SM00355">
    <property type="entry name" value="ZnF_C2H2"/>
    <property type="match status" value="5"/>
</dbReference>
<evidence type="ECO:0000256" key="11">
    <source>
        <dbReference type="ARBA" id="ARBA00023242"/>
    </source>
</evidence>
<keyword evidence="2" id="KW-0217">Developmental protein</keyword>
<keyword evidence="7" id="KW-0862">Zinc</keyword>
<evidence type="ECO:0000256" key="8">
    <source>
        <dbReference type="ARBA" id="ARBA00023015"/>
    </source>
</evidence>
<feature type="region of interest" description="Disordered" evidence="14">
    <location>
        <begin position="213"/>
        <end position="236"/>
    </location>
</feature>
<evidence type="ECO:0000256" key="2">
    <source>
        <dbReference type="ARBA" id="ARBA00022473"/>
    </source>
</evidence>
<feature type="domain" description="C2H2-type" evidence="15">
    <location>
        <begin position="315"/>
        <end position="342"/>
    </location>
</feature>
<evidence type="ECO:0000313" key="16">
    <source>
        <dbReference type="EMBL" id="KAK7873999.1"/>
    </source>
</evidence>
<keyword evidence="11" id="KW-0539">Nucleus</keyword>
<keyword evidence="3" id="KW-0678">Repressor</keyword>
<feature type="compositionally biased region" description="Low complexity" evidence="14">
    <location>
        <begin position="256"/>
        <end position="273"/>
    </location>
</feature>
<evidence type="ECO:0000256" key="5">
    <source>
        <dbReference type="ARBA" id="ARBA00022737"/>
    </source>
</evidence>
<dbReference type="Proteomes" id="UP001378592">
    <property type="component" value="Unassembled WGS sequence"/>
</dbReference>
<evidence type="ECO:0000256" key="1">
    <source>
        <dbReference type="ARBA" id="ARBA00004123"/>
    </source>
</evidence>
<feature type="compositionally biased region" description="Basic residues" evidence="14">
    <location>
        <begin position="131"/>
        <end position="140"/>
    </location>
</feature>
<dbReference type="GO" id="GO:0060562">
    <property type="term" value="P:epithelial tube morphogenesis"/>
    <property type="evidence" value="ECO:0007669"/>
    <property type="project" value="UniProtKB-ARBA"/>
</dbReference>
<dbReference type="PANTHER" id="PTHR24388:SF54">
    <property type="entry name" value="PROTEIN ESCARGOT"/>
    <property type="match status" value="1"/>
</dbReference>
<keyword evidence="6 13" id="KW-0863">Zinc-finger</keyword>
<evidence type="ECO:0000256" key="10">
    <source>
        <dbReference type="ARBA" id="ARBA00023163"/>
    </source>
</evidence>
<feature type="region of interest" description="Disordered" evidence="14">
    <location>
        <begin position="255"/>
        <end position="315"/>
    </location>
</feature>
<feature type="compositionally biased region" description="Pro residues" evidence="14">
    <location>
        <begin position="90"/>
        <end position="105"/>
    </location>
</feature>
<dbReference type="GO" id="GO:0055059">
    <property type="term" value="P:asymmetric neuroblast division"/>
    <property type="evidence" value="ECO:0007669"/>
    <property type="project" value="UniProtKB-ARBA"/>
</dbReference>
<keyword evidence="17" id="KW-1185">Reference proteome</keyword>
<dbReference type="Gene3D" id="3.30.160.60">
    <property type="entry name" value="Classic Zinc Finger"/>
    <property type="match status" value="4"/>
</dbReference>
<dbReference type="GO" id="GO:0000981">
    <property type="term" value="F:DNA-binding transcription factor activity, RNA polymerase II-specific"/>
    <property type="evidence" value="ECO:0007669"/>
    <property type="project" value="TreeGrafter"/>
</dbReference>
<dbReference type="SUPFAM" id="SSF57667">
    <property type="entry name" value="beta-beta-alpha zinc fingers"/>
    <property type="match status" value="4"/>
</dbReference>
<dbReference type="GO" id="GO:0007417">
    <property type="term" value="P:central nervous system development"/>
    <property type="evidence" value="ECO:0007669"/>
    <property type="project" value="UniProtKB-ARBA"/>
</dbReference>
<dbReference type="PROSITE" id="PS50157">
    <property type="entry name" value="ZINC_FINGER_C2H2_2"/>
    <property type="match status" value="5"/>
</dbReference>
<dbReference type="GO" id="GO:0005634">
    <property type="term" value="C:nucleus"/>
    <property type="evidence" value="ECO:0007669"/>
    <property type="project" value="UniProtKB-SubCell"/>
</dbReference>
<feature type="domain" description="C2H2-type" evidence="15">
    <location>
        <begin position="350"/>
        <end position="373"/>
    </location>
</feature>
<dbReference type="EMBL" id="JAZDUA010000006">
    <property type="protein sequence ID" value="KAK7873999.1"/>
    <property type="molecule type" value="Genomic_DNA"/>
</dbReference>
<evidence type="ECO:0000313" key="17">
    <source>
        <dbReference type="Proteomes" id="UP001378592"/>
    </source>
</evidence>
<dbReference type="InterPro" id="IPR036236">
    <property type="entry name" value="Znf_C2H2_sf"/>
</dbReference>
<evidence type="ECO:0000256" key="13">
    <source>
        <dbReference type="PROSITE-ProRule" id="PRU00042"/>
    </source>
</evidence>
<name>A0AAN9WSJ0_9ORTH</name>
<comment type="caution">
    <text evidence="16">The sequence shown here is derived from an EMBL/GenBank/DDBJ whole genome shotgun (WGS) entry which is preliminary data.</text>
</comment>
<feature type="region of interest" description="Disordered" evidence="14">
    <location>
        <begin position="21"/>
        <end position="51"/>
    </location>
</feature>
<feature type="domain" description="C2H2-type" evidence="15">
    <location>
        <begin position="432"/>
        <end position="450"/>
    </location>
</feature>
<keyword evidence="4" id="KW-0479">Metal-binding</keyword>
<accession>A0AAN9WSJ0</accession>
<feature type="domain" description="C2H2-type" evidence="15">
    <location>
        <begin position="404"/>
        <end position="431"/>
    </location>
</feature>
<dbReference type="FunFam" id="3.30.160.60:FF:001114">
    <property type="entry name" value="Zinc finger protein SNAI2"/>
    <property type="match status" value="1"/>
</dbReference>
<reference evidence="16 17" key="1">
    <citation type="submission" date="2024-03" db="EMBL/GenBank/DDBJ databases">
        <title>The genome assembly and annotation of the cricket Gryllus longicercus Weissman &amp; Gray.</title>
        <authorList>
            <person name="Szrajer S."/>
            <person name="Gray D."/>
            <person name="Ylla G."/>
        </authorList>
    </citation>
    <scope>NUCLEOTIDE SEQUENCE [LARGE SCALE GENOMIC DNA]</scope>
    <source>
        <strain evidence="16">DAG 2021-001</strain>
        <tissue evidence="16">Whole body minus gut</tissue>
    </source>
</reference>
<protein>
    <recommendedName>
        <fullName evidence="15">C2H2-type domain-containing protein</fullName>
    </recommendedName>
</protein>
<evidence type="ECO:0000256" key="14">
    <source>
        <dbReference type="SAM" id="MobiDB-lite"/>
    </source>
</evidence>
<dbReference type="InterPro" id="IPR013087">
    <property type="entry name" value="Znf_C2H2_type"/>
</dbReference>
<dbReference type="PROSITE" id="PS00028">
    <property type="entry name" value="ZINC_FINGER_C2H2_1"/>
    <property type="match status" value="4"/>
</dbReference>
<gene>
    <name evidence="16" type="ORF">R5R35_013411</name>
</gene>
<organism evidence="16 17">
    <name type="scientific">Gryllus longicercus</name>
    <dbReference type="NCBI Taxonomy" id="2509291"/>
    <lineage>
        <taxon>Eukaryota</taxon>
        <taxon>Metazoa</taxon>
        <taxon>Ecdysozoa</taxon>
        <taxon>Arthropoda</taxon>
        <taxon>Hexapoda</taxon>
        <taxon>Insecta</taxon>
        <taxon>Pterygota</taxon>
        <taxon>Neoptera</taxon>
        <taxon>Polyneoptera</taxon>
        <taxon>Orthoptera</taxon>
        <taxon>Ensifera</taxon>
        <taxon>Gryllidea</taxon>
        <taxon>Grylloidea</taxon>
        <taxon>Gryllidae</taxon>
        <taxon>Gryllinae</taxon>
        <taxon>Gryllus</taxon>
    </lineage>
</organism>
<dbReference type="FunFam" id="3.30.160.60:FF:000043">
    <property type="entry name" value="Scratch family zinc finger 2"/>
    <property type="match status" value="1"/>
</dbReference>
<keyword evidence="8" id="KW-0805">Transcription regulation</keyword>
<comment type="similarity">
    <text evidence="12">Belongs to the snail C2H2-type zinc-finger protein family.</text>
</comment>
<keyword evidence="10" id="KW-0804">Transcription</keyword>
<evidence type="ECO:0000256" key="9">
    <source>
        <dbReference type="ARBA" id="ARBA00023125"/>
    </source>
</evidence>
<keyword evidence="9" id="KW-0238">DNA-binding</keyword>
<comment type="subcellular location">
    <subcellularLocation>
        <location evidence="1">Nucleus</location>
    </subcellularLocation>
</comment>
<evidence type="ECO:0000256" key="4">
    <source>
        <dbReference type="ARBA" id="ARBA00022723"/>
    </source>
</evidence>
<dbReference type="GO" id="GO:0008270">
    <property type="term" value="F:zinc ion binding"/>
    <property type="evidence" value="ECO:0007669"/>
    <property type="project" value="UniProtKB-KW"/>
</dbReference>
<keyword evidence="5" id="KW-0677">Repeat</keyword>